<dbReference type="InterPro" id="IPR007349">
    <property type="entry name" value="DUF418"/>
</dbReference>
<evidence type="ECO:0000256" key="1">
    <source>
        <dbReference type="SAM" id="Phobius"/>
    </source>
</evidence>
<evidence type="ECO:0000313" key="3">
    <source>
        <dbReference type="EMBL" id="QQB46265.1"/>
    </source>
</evidence>
<feature type="transmembrane region" description="Helical" evidence="1">
    <location>
        <begin position="178"/>
        <end position="196"/>
    </location>
</feature>
<keyword evidence="1" id="KW-1133">Transmembrane helix</keyword>
<feature type="transmembrane region" description="Helical" evidence="1">
    <location>
        <begin position="269"/>
        <end position="291"/>
    </location>
</feature>
<feature type="transmembrane region" description="Helical" evidence="1">
    <location>
        <begin position="12"/>
        <end position="31"/>
    </location>
</feature>
<dbReference type="OrthoDB" id="4966979at2"/>
<reference evidence="3 4" key="1">
    <citation type="submission" date="2020-12" db="EMBL/GenBank/DDBJ databases">
        <title>FDA dAtabase for Regulatory Grade micrObial Sequences (FDA-ARGOS): Supporting development and validation of Infectious Disease Dx tests.</title>
        <authorList>
            <person name="Sproer C."/>
            <person name="Gronow S."/>
            <person name="Severitt S."/>
            <person name="Schroder I."/>
            <person name="Tallon L."/>
            <person name="Sadzewicz L."/>
            <person name="Zhao X."/>
            <person name="Boylan J."/>
            <person name="Ott S."/>
            <person name="Bowen H."/>
            <person name="Vavikolanu K."/>
            <person name="Mehta A."/>
            <person name="Aluvathingal J."/>
            <person name="Nadendla S."/>
            <person name="Lowell S."/>
            <person name="Myers T."/>
            <person name="Yan Y."/>
            <person name="Sichtig H."/>
        </authorList>
    </citation>
    <scope>NUCLEOTIDE SEQUENCE [LARGE SCALE GENOMIC DNA]</scope>
    <source>
        <strain evidence="3 4">FDAARGOS_1053</strain>
    </source>
</reference>
<dbReference type="EMBL" id="CP066007">
    <property type="protein sequence ID" value="QQB46265.1"/>
    <property type="molecule type" value="Genomic_DNA"/>
</dbReference>
<proteinExistence type="predicted"/>
<feature type="transmembrane region" description="Helical" evidence="1">
    <location>
        <begin position="64"/>
        <end position="83"/>
    </location>
</feature>
<dbReference type="RefSeq" id="WP_040428896.1">
    <property type="nucleotide sequence ID" value="NZ_CP066007.1"/>
</dbReference>
<feature type="domain" description="DUF418" evidence="2">
    <location>
        <begin position="184"/>
        <end position="304"/>
    </location>
</feature>
<feature type="transmembrane region" description="Helical" evidence="1">
    <location>
        <begin position="137"/>
        <end position="158"/>
    </location>
</feature>
<feature type="transmembrane region" description="Helical" evidence="1">
    <location>
        <begin position="240"/>
        <end position="257"/>
    </location>
</feature>
<feature type="transmembrane region" description="Helical" evidence="1">
    <location>
        <begin position="216"/>
        <end position="233"/>
    </location>
</feature>
<keyword evidence="1" id="KW-0472">Membrane</keyword>
<accession>A0A7T4EF69</accession>
<organism evidence="3 4">
    <name type="scientific">Corynebacterium glucuronolyticum</name>
    <dbReference type="NCBI Taxonomy" id="39791"/>
    <lineage>
        <taxon>Bacteria</taxon>
        <taxon>Bacillati</taxon>
        <taxon>Actinomycetota</taxon>
        <taxon>Actinomycetes</taxon>
        <taxon>Mycobacteriales</taxon>
        <taxon>Corynebacteriaceae</taxon>
        <taxon>Corynebacterium</taxon>
    </lineage>
</organism>
<feature type="transmembrane region" description="Helical" evidence="1">
    <location>
        <begin position="111"/>
        <end position="131"/>
    </location>
</feature>
<keyword evidence="1" id="KW-0812">Transmembrane</keyword>
<dbReference type="Proteomes" id="UP000596145">
    <property type="component" value="Chromosome"/>
</dbReference>
<dbReference type="AlphaFoldDB" id="A0A7T4EF69"/>
<name>A0A7T4EF69_9CORY</name>
<evidence type="ECO:0000313" key="4">
    <source>
        <dbReference type="Proteomes" id="UP000596145"/>
    </source>
</evidence>
<feature type="transmembrane region" description="Helical" evidence="1">
    <location>
        <begin position="37"/>
        <end position="57"/>
    </location>
</feature>
<dbReference type="Pfam" id="PF04235">
    <property type="entry name" value="DUF418"/>
    <property type="match status" value="1"/>
</dbReference>
<protein>
    <submittedName>
        <fullName evidence="3">DUF418 domain-containing protein</fullName>
    </submittedName>
</protein>
<sequence length="318" mass="34180">MSAPSRIVGLDIARSLAIIGMIVVHMASLLWSTKVLLSGIPSSLFAIIAGVTMMIIGKNFTTTTFLRLLTRGGLVMLIGLALLPVGGEIHIVLVAMGLTMMLVSWVPPLGIWWKLALFGLATIAATVRYAPLALIQIYPLLAWIAFFLGGMLLFEVYLRRYFDGAAEAPGAYGVKTRLSVTALSAVITAVGMYYRFTPNIPGWLRFTGHTGVAGEILLSVACAAVALHACLIIGERLPRLSYPFAAMGSMSLTIYILHVLTANYWQHHIALHSTASAAGFIIFFLIFATAWKKIIGQGPAEKLVATAVRALIPAKKGK</sequence>
<gene>
    <name evidence="3" type="ORF">I6I10_12645</name>
</gene>
<evidence type="ECO:0000259" key="2">
    <source>
        <dbReference type="Pfam" id="PF04235"/>
    </source>
</evidence>
<dbReference type="GeneID" id="92759450"/>